<dbReference type="EMBL" id="CH991556">
    <property type="protein sequence ID" value="EDQ88086.1"/>
    <property type="molecule type" value="Genomic_DNA"/>
</dbReference>
<dbReference type="KEGG" id="mbr:MONBRDRAFT_26624"/>
<dbReference type="Proteomes" id="UP000001357">
    <property type="component" value="Unassembled WGS sequence"/>
</dbReference>
<dbReference type="GeneID" id="5892285"/>
<gene>
    <name evidence="1" type="ORF">MONBRDRAFT_26624</name>
</gene>
<dbReference type="AlphaFoldDB" id="A9V2W8"/>
<organism evidence="1 2">
    <name type="scientific">Monosiga brevicollis</name>
    <name type="common">Choanoflagellate</name>
    <dbReference type="NCBI Taxonomy" id="81824"/>
    <lineage>
        <taxon>Eukaryota</taxon>
        <taxon>Choanoflagellata</taxon>
        <taxon>Craspedida</taxon>
        <taxon>Salpingoecidae</taxon>
        <taxon>Monosiga</taxon>
    </lineage>
</organism>
<protein>
    <submittedName>
        <fullName evidence="1">Uncharacterized protein</fullName>
    </submittedName>
</protein>
<evidence type="ECO:0000313" key="1">
    <source>
        <dbReference type="EMBL" id="EDQ88086.1"/>
    </source>
</evidence>
<dbReference type="RefSeq" id="XP_001747162.1">
    <property type="nucleotide sequence ID" value="XM_001747110.1"/>
</dbReference>
<keyword evidence="2" id="KW-1185">Reference proteome</keyword>
<reference evidence="1 2" key="1">
    <citation type="journal article" date="2008" name="Nature">
        <title>The genome of the choanoflagellate Monosiga brevicollis and the origin of metazoans.</title>
        <authorList>
            <consortium name="JGI Sequencing"/>
            <person name="King N."/>
            <person name="Westbrook M.J."/>
            <person name="Young S.L."/>
            <person name="Kuo A."/>
            <person name="Abedin M."/>
            <person name="Chapman J."/>
            <person name="Fairclough S."/>
            <person name="Hellsten U."/>
            <person name="Isogai Y."/>
            <person name="Letunic I."/>
            <person name="Marr M."/>
            <person name="Pincus D."/>
            <person name="Putnam N."/>
            <person name="Rokas A."/>
            <person name="Wright K.J."/>
            <person name="Zuzow R."/>
            <person name="Dirks W."/>
            <person name="Good M."/>
            <person name="Goodstein D."/>
            <person name="Lemons D."/>
            <person name="Li W."/>
            <person name="Lyons J.B."/>
            <person name="Morris A."/>
            <person name="Nichols S."/>
            <person name="Richter D.J."/>
            <person name="Salamov A."/>
            <person name="Bork P."/>
            <person name="Lim W.A."/>
            <person name="Manning G."/>
            <person name="Miller W.T."/>
            <person name="McGinnis W."/>
            <person name="Shapiro H."/>
            <person name="Tjian R."/>
            <person name="Grigoriev I.V."/>
            <person name="Rokhsar D."/>
        </authorList>
    </citation>
    <scope>NUCLEOTIDE SEQUENCE [LARGE SCALE GENOMIC DNA]</scope>
    <source>
        <strain evidence="2">MX1 / ATCC 50154</strain>
    </source>
</reference>
<dbReference type="InParanoid" id="A9V2W8"/>
<sequence>MMMTIDVKDFYIQGREGGRRSRVVNQDGMALSIVAQTFECMYLEQFKLQQMAAVILPLLSDVICWFHYPCLDAILKASPEQHDNALLPTAGYLPKAYHACPAFLAWM</sequence>
<name>A9V2W8_MONBE</name>
<accession>A9V2W8</accession>
<evidence type="ECO:0000313" key="2">
    <source>
        <dbReference type="Proteomes" id="UP000001357"/>
    </source>
</evidence>
<proteinExistence type="predicted"/>